<organism evidence="1 2">
    <name type="scientific">Phyllobacterium endophyticum</name>
    <dbReference type="NCBI Taxonomy" id="1149773"/>
    <lineage>
        <taxon>Bacteria</taxon>
        <taxon>Pseudomonadati</taxon>
        <taxon>Pseudomonadota</taxon>
        <taxon>Alphaproteobacteria</taxon>
        <taxon>Hyphomicrobiales</taxon>
        <taxon>Phyllobacteriaceae</taxon>
        <taxon>Phyllobacterium</taxon>
    </lineage>
</organism>
<dbReference type="EMBL" id="PGGN01000004">
    <property type="protein sequence ID" value="PSH56075.1"/>
    <property type="molecule type" value="Genomic_DNA"/>
</dbReference>
<evidence type="ECO:0000313" key="1">
    <source>
        <dbReference type="EMBL" id="PSH56075.1"/>
    </source>
</evidence>
<dbReference type="Proteomes" id="UP000241158">
    <property type="component" value="Unassembled WGS sequence"/>
</dbReference>
<comment type="caution">
    <text evidence="1">The sequence shown here is derived from an EMBL/GenBank/DDBJ whole genome shotgun (WGS) entry which is preliminary data.</text>
</comment>
<proteinExistence type="predicted"/>
<protein>
    <submittedName>
        <fullName evidence="1">Uncharacterized protein</fullName>
    </submittedName>
</protein>
<evidence type="ECO:0000313" key="2">
    <source>
        <dbReference type="Proteomes" id="UP000241158"/>
    </source>
</evidence>
<accession>A0A2P7APE5</accession>
<name>A0A2P7APE5_9HYPH</name>
<gene>
    <name evidence="1" type="ORF">CU100_20880</name>
</gene>
<sequence>MQEHAVPAYQVKFAYLTKYRQTRHLYHQLVIADDEASALAQGRLMMNRRSPNARIVHESCVLRPDSSEVESATAQGWTLNDNWWSRPIKPDDDLAAIAEHGFAHSNHIHAKSAMDCVAIDKRAA</sequence>
<keyword evidence="2" id="KW-1185">Reference proteome</keyword>
<reference evidence="2" key="1">
    <citation type="submission" date="2017-11" db="EMBL/GenBank/DDBJ databases">
        <authorList>
            <person name="Kuznetsova I."/>
            <person name="Sazanova A."/>
            <person name="Chirak E."/>
            <person name="Safronova V."/>
            <person name="Willems A."/>
        </authorList>
    </citation>
    <scope>NUCLEOTIDE SEQUENCE [LARGE SCALE GENOMIC DNA]</scope>
    <source>
        <strain evidence="2">PEPV15</strain>
    </source>
</reference>
<dbReference type="AlphaFoldDB" id="A0A2P7APE5"/>